<gene>
    <name evidence="1" type="ordered locus">KKY_741</name>
</gene>
<protein>
    <submittedName>
        <fullName evidence="1">Uncharacterized protein</fullName>
    </submittedName>
</protein>
<evidence type="ECO:0000313" key="2">
    <source>
        <dbReference type="Proteomes" id="UP000008850"/>
    </source>
</evidence>
<dbReference type="Proteomes" id="UP000008850">
    <property type="component" value="Chromosome"/>
</dbReference>
<dbReference type="HOGENOM" id="CLU_2451963_0_0_5"/>
<evidence type="ECO:0000313" key="1">
    <source>
        <dbReference type="EMBL" id="AEQ50780.1"/>
    </source>
</evidence>
<reference evidence="1 2" key="1">
    <citation type="journal article" date="2012" name="J. Bacteriol.">
        <title>Complete genome sequence of Pelagibacterium halotolerans B2T.</title>
        <authorList>
            <person name="Huo Y.Y."/>
            <person name="Cheng H."/>
            <person name="Han X.F."/>
            <person name="Jiang X.W."/>
            <person name="Sun C."/>
            <person name="Zhang X.Q."/>
            <person name="Zhu X.F."/>
            <person name="Liu Y.F."/>
            <person name="Li P.F."/>
            <person name="Ni P.X."/>
            <person name="Wu M."/>
        </authorList>
    </citation>
    <scope>NUCLEOTIDE SEQUENCE [LARGE SCALE GENOMIC DNA]</scope>
    <source>
        <strain evidence="2">DSM 22347 / JCM 15775 / CGMCC 1.7692 / B2</strain>
    </source>
</reference>
<dbReference type="KEGG" id="phl:KKY_741"/>
<organism evidence="1 2">
    <name type="scientific">Pelagibacterium halotolerans (strain DSM 22347 / JCM 15775 / CGMCC 1.7692 / B2)</name>
    <dbReference type="NCBI Taxonomy" id="1082931"/>
    <lineage>
        <taxon>Bacteria</taxon>
        <taxon>Pseudomonadati</taxon>
        <taxon>Pseudomonadota</taxon>
        <taxon>Alphaproteobacteria</taxon>
        <taxon>Hyphomicrobiales</taxon>
        <taxon>Devosiaceae</taxon>
        <taxon>Pelagibacterium</taxon>
    </lineage>
</organism>
<dbReference type="EMBL" id="CP003075">
    <property type="protein sequence ID" value="AEQ50780.1"/>
    <property type="molecule type" value="Genomic_DNA"/>
</dbReference>
<dbReference type="RefSeq" id="WP_014129929.1">
    <property type="nucleotide sequence ID" value="NC_016078.1"/>
</dbReference>
<accession>G4RDF4</accession>
<sequence length="89" mass="9617">MRKLSEPCDTLSDRILLLSNTFRAALESGAGLPYQQAKTFAALLDESYEDALLLEGTVQVRTGRRSAEVLAFPSAPRCVVDNTGAEDGQ</sequence>
<name>G4RDF4_PELHB</name>
<dbReference type="AlphaFoldDB" id="G4RDF4"/>
<proteinExistence type="predicted"/>
<dbReference type="STRING" id="1082931.KKY_741"/>
<keyword evidence="2" id="KW-1185">Reference proteome</keyword>